<gene>
    <name evidence="2" type="ORF">C1H76_7398</name>
</gene>
<organism evidence="2 3">
    <name type="scientific">Elsinoe australis</name>
    <dbReference type="NCBI Taxonomy" id="40998"/>
    <lineage>
        <taxon>Eukaryota</taxon>
        <taxon>Fungi</taxon>
        <taxon>Dikarya</taxon>
        <taxon>Ascomycota</taxon>
        <taxon>Pezizomycotina</taxon>
        <taxon>Dothideomycetes</taxon>
        <taxon>Dothideomycetidae</taxon>
        <taxon>Myriangiales</taxon>
        <taxon>Elsinoaceae</taxon>
        <taxon>Elsinoe</taxon>
    </lineage>
</organism>
<feature type="compositionally biased region" description="Basic and acidic residues" evidence="1">
    <location>
        <begin position="154"/>
        <end position="174"/>
    </location>
</feature>
<dbReference type="Proteomes" id="UP000308133">
    <property type="component" value="Unassembled WGS sequence"/>
</dbReference>
<comment type="caution">
    <text evidence="2">The sequence shown here is derived from an EMBL/GenBank/DDBJ whole genome shotgun (WGS) entry which is preliminary data.</text>
</comment>
<evidence type="ECO:0000313" key="2">
    <source>
        <dbReference type="EMBL" id="TKX20587.1"/>
    </source>
</evidence>
<reference evidence="2 3" key="1">
    <citation type="submission" date="2018-02" db="EMBL/GenBank/DDBJ databases">
        <title>Draft genome sequences of Elsinoe sp., causing black scab on jojoba.</title>
        <authorList>
            <person name="Stodart B."/>
            <person name="Jeffress S."/>
            <person name="Ash G."/>
            <person name="Arun Chinnappa K."/>
        </authorList>
    </citation>
    <scope>NUCLEOTIDE SEQUENCE [LARGE SCALE GENOMIC DNA]</scope>
    <source>
        <strain evidence="2 3">Hillstone_2</strain>
    </source>
</reference>
<sequence length="232" mass="26428">MVIAPATTTFMPYLQLENTAVPHVRRRDLTSTVKDGWSSARLTHSFAESCFYSGTEIVEDNIVADVLHRLQDENFVEARQAKRQPAAYRLTQDDICIEAMRQEYFKVPSRRTGTHGSATQAQSKELPITPRTSRALFETPSRRDSRRKRANTNDGRDSDDSTKRRAINDGRDVSETPLLERTVLLQQTPRRSPRIAGMLLRKEFASFQCEKVFQLSEDFETPPSSAVRGARH</sequence>
<protein>
    <submittedName>
        <fullName evidence="2">Uncharacterized protein</fullName>
    </submittedName>
</protein>
<evidence type="ECO:0000313" key="3">
    <source>
        <dbReference type="Proteomes" id="UP000308133"/>
    </source>
</evidence>
<dbReference type="EMBL" id="PTQR01000088">
    <property type="protein sequence ID" value="TKX20587.1"/>
    <property type="molecule type" value="Genomic_DNA"/>
</dbReference>
<feature type="region of interest" description="Disordered" evidence="1">
    <location>
        <begin position="108"/>
        <end position="174"/>
    </location>
</feature>
<feature type="compositionally biased region" description="Polar residues" evidence="1">
    <location>
        <begin position="114"/>
        <end position="123"/>
    </location>
</feature>
<name>A0A4U7AZW3_9PEZI</name>
<dbReference type="AlphaFoldDB" id="A0A4U7AZW3"/>
<proteinExistence type="predicted"/>
<evidence type="ECO:0000256" key="1">
    <source>
        <dbReference type="SAM" id="MobiDB-lite"/>
    </source>
</evidence>
<accession>A0A4U7AZW3</accession>